<keyword evidence="2" id="KW-1185">Reference proteome</keyword>
<evidence type="ECO:0000313" key="2">
    <source>
        <dbReference type="Proteomes" id="UP000650511"/>
    </source>
</evidence>
<reference evidence="1" key="1">
    <citation type="journal article" date="2014" name="Int. J. Syst. Evol. Microbiol.">
        <title>Complete genome sequence of Corynebacterium casei LMG S-19264T (=DSM 44701T), isolated from a smear-ripened cheese.</title>
        <authorList>
            <consortium name="US DOE Joint Genome Institute (JGI-PGF)"/>
            <person name="Walter F."/>
            <person name="Albersmeier A."/>
            <person name="Kalinowski J."/>
            <person name="Ruckert C."/>
        </authorList>
    </citation>
    <scope>NUCLEOTIDE SEQUENCE</scope>
    <source>
        <strain evidence="1">CGMCC 1.14988</strain>
    </source>
</reference>
<dbReference type="EMBL" id="BMHA01000015">
    <property type="protein sequence ID" value="GGI09365.1"/>
    <property type="molecule type" value="Genomic_DNA"/>
</dbReference>
<sequence length="169" mass="18730">MSRYAQGFNPYTGPLTLPKHDRMESAKQAFVAGSEKVTAAKPFPRVFDLWSTALKLAVAEELDPPEGEKLEVRRFHDNIGVLISGDIPLMALIATVAVRHGYRYEGMPFEEAIQILDEPSAQIQTANRYAYVGATRLLEVLERQSTAPGPAVTRHFQKLVQPRLLATGP</sequence>
<protein>
    <submittedName>
        <fullName evidence="1">Uncharacterized protein</fullName>
    </submittedName>
</protein>
<dbReference type="AlphaFoldDB" id="A0A8J3ADC5"/>
<comment type="caution">
    <text evidence="1">The sequence shown here is derived from an EMBL/GenBank/DDBJ whole genome shotgun (WGS) entry which is preliminary data.</text>
</comment>
<name>A0A8J3ADC5_9ACTN</name>
<evidence type="ECO:0000313" key="1">
    <source>
        <dbReference type="EMBL" id="GGI09365.1"/>
    </source>
</evidence>
<gene>
    <name evidence="1" type="ORF">GCM10011354_33710</name>
</gene>
<dbReference type="RefSeq" id="WP_130648840.1">
    <property type="nucleotide sequence ID" value="NZ_BMHA01000015.1"/>
</dbReference>
<dbReference type="Proteomes" id="UP000650511">
    <property type="component" value="Unassembled WGS sequence"/>
</dbReference>
<organism evidence="1 2">
    <name type="scientific">Egicoccus halophilus</name>
    <dbReference type="NCBI Taxonomy" id="1670830"/>
    <lineage>
        <taxon>Bacteria</taxon>
        <taxon>Bacillati</taxon>
        <taxon>Actinomycetota</taxon>
        <taxon>Nitriliruptoria</taxon>
        <taxon>Egicoccales</taxon>
        <taxon>Egicoccaceae</taxon>
        <taxon>Egicoccus</taxon>
    </lineage>
</organism>
<accession>A0A8J3ADC5</accession>
<reference evidence="1" key="2">
    <citation type="submission" date="2020-09" db="EMBL/GenBank/DDBJ databases">
        <authorList>
            <person name="Sun Q."/>
            <person name="Zhou Y."/>
        </authorList>
    </citation>
    <scope>NUCLEOTIDE SEQUENCE</scope>
    <source>
        <strain evidence="1">CGMCC 1.14988</strain>
    </source>
</reference>
<proteinExistence type="predicted"/>